<dbReference type="PROSITE" id="PS51257">
    <property type="entry name" value="PROKAR_LIPOPROTEIN"/>
    <property type="match status" value="1"/>
</dbReference>
<proteinExistence type="predicted"/>
<evidence type="ECO:0000256" key="1">
    <source>
        <dbReference type="SAM" id="SignalP"/>
    </source>
</evidence>
<name>A0A9D9DZV5_9SPIO</name>
<gene>
    <name evidence="2" type="ORF">IAA97_06600</name>
</gene>
<dbReference type="Proteomes" id="UP000823615">
    <property type="component" value="Unassembled WGS sequence"/>
</dbReference>
<accession>A0A9D9DZV5</accession>
<keyword evidence="1" id="KW-0732">Signal</keyword>
<dbReference type="AlphaFoldDB" id="A0A9D9DZV5"/>
<reference evidence="2" key="2">
    <citation type="journal article" date="2021" name="PeerJ">
        <title>Extensive microbial diversity within the chicken gut microbiome revealed by metagenomics and culture.</title>
        <authorList>
            <person name="Gilroy R."/>
            <person name="Ravi A."/>
            <person name="Getino M."/>
            <person name="Pursley I."/>
            <person name="Horton D.L."/>
            <person name="Alikhan N.F."/>
            <person name="Baker D."/>
            <person name="Gharbi K."/>
            <person name="Hall N."/>
            <person name="Watson M."/>
            <person name="Adriaenssens E.M."/>
            <person name="Foster-Nyarko E."/>
            <person name="Jarju S."/>
            <person name="Secka A."/>
            <person name="Antonio M."/>
            <person name="Oren A."/>
            <person name="Chaudhuri R.R."/>
            <person name="La Ragione R."/>
            <person name="Hildebrand F."/>
            <person name="Pallen M.J."/>
        </authorList>
    </citation>
    <scope>NUCLEOTIDE SEQUENCE</scope>
    <source>
        <strain evidence="2">7293</strain>
    </source>
</reference>
<dbReference type="EMBL" id="JADIMT010000074">
    <property type="protein sequence ID" value="MBO8436631.1"/>
    <property type="molecule type" value="Genomic_DNA"/>
</dbReference>
<evidence type="ECO:0000313" key="3">
    <source>
        <dbReference type="Proteomes" id="UP000823615"/>
    </source>
</evidence>
<protein>
    <submittedName>
        <fullName evidence="2">Uncharacterized protein</fullName>
    </submittedName>
</protein>
<comment type="caution">
    <text evidence="2">The sequence shown here is derived from an EMBL/GenBank/DDBJ whole genome shotgun (WGS) entry which is preliminary data.</text>
</comment>
<reference evidence="2" key="1">
    <citation type="submission" date="2020-10" db="EMBL/GenBank/DDBJ databases">
        <authorList>
            <person name="Gilroy R."/>
        </authorList>
    </citation>
    <scope>NUCLEOTIDE SEQUENCE</scope>
    <source>
        <strain evidence="2">7293</strain>
    </source>
</reference>
<feature type="signal peptide" evidence="1">
    <location>
        <begin position="1"/>
        <end position="19"/>
    </location>
</feature>
<organism evidence="2 3">
    <name type="scientific">Candidatus Ornithospirochaeta stercoripullorum</name>
    <dbReference type="NCBI Taxonomy" id="2840899"/>
    <lineage>
        <taxon>Bacteria</taxon>
        <taxon>Pseudomonadati</taxon>
        <taxon>Spirochaetota</taxon>
        <taxon>Spirochaetia</taxon>
        <taxon>Spirochaetales</taxon>
        <taxon>Spirochaetaceae</taxon>
        <taxon>Spirochaetaceae incertae sedis</taxon>
        <taxon>Candidatus Ornithospirochaeta</taxon>
    </lineage>
</organism>
<evidence type="ECO:0000313" key="2">
    <source>
        <dbReference type="EMBL" id="MBO8436631.1"/>
    </source>
</evidence>
<feature type="chain" id="PRO_5039600780" evidence="1">
    <location>
        <begin position="20"/>
        <end position="430"/>
    </location>
</feature>
<sequence length="430" mass="45145">MKRSILVGVLAALMLFAFTACDNSSSSALGLVAQVTAVQNKAYVAGETPVAADFTFTGYTTYGDVVALDSADVTLEDKVLTVGDNKVAVTYQGGDAGTIIVEAEEVTGLTVDASASEAVYYATLTGATSAEEGVAIPTAREFDTTGIVVTAKYDGGEKVVSNDDLVFALASAEKWNTAKDDVVVEVKLPGYTTAATYKIDVKENLIESIDMAKTEDYVIFSDVSANGKNALAYAANLFGDPEKAGVYMTATYQGGEVVYLAETDNVEYQVGTDWGKKLSDYTLSNLTSVTVTARYKGDKGIVGLANTDTVDVDITKDSITDLKVAVSNLVAGTNYSDEGSEITEATPTSGATTFTVTPVMASKEAGTAVAKFYATADTSKADADEDYWTFSPADFKNNIAGQRVKFTVTAVIDGETYTKDVETVLVAASV</sequence>